<gene>
    <name evidence="1" type="ORF">ZEAMMB73_Zm00001d052714</name>
</gene>
<proteinExistence type="predicted"/>
<accession>A0A1D6QJ21</accession>
<dbReference type="EMBL" id="CM000780">
    <property type="protein sequence ID" value="AQK57798.1"/>
    <property type="molecule type" value="Genomic_DNA"/>
</dbReference>
<dbReference type="PaxDb" id="4577-GRMZM2G077389_P01"/>
<organism evidence="1">
    <name type="scientific">Zea mays</name>
    <name type="common">Maize</name>
    <dbReference type="NCBI Taxonomy" id="4577"/>
    <lineage>
        <taxon>Eukaryota</taxon>
        <taxon>Viridiplantae</taxon>
        <taxon>Streptophyta</taxon>
        <taxon>Embryophyta</taxon>
        <taxon>Tracheophyta</taxon>
        <taxon>Spermatophyta</taxon>
        <taxon>Magnoliopsida</taxon>
        <taxon>Liliopsida</taxon>
        <taxon>Poales</taxon>
        <taxon>Poaceae</taxon>
        <taxon>PACMAD clade</taxon>
        <taxon>Panicoideae</taxon>
        <taxon>Andropogonodae</taxon>
        <taxon>Andropogoneae</taxon>
        <taxon>Tripsacinae</taxon>
        <taxon>Zea</taxon>
    </lineage>
</organism>
<dbReference type="InParanoid" id="A0A1D6QJ21"/>
<feature type="non-terminal residue" evidence="1">
    <location>
        <position position="64"/>
    </location>
</feature>
<sequence length="64" mass="6427">MGAGGVFYVAGGVAVSGGGVAGTAAHALHVGSSTRVLDKYQLHEAVQEKERGVDSLAVEDGSNW</sequence>
<evidence type="ECO:0000313" key="1">
    <source>
        <dbReference type="EMBL" id="AQK57798.1"/>
    </source>
</evidence>
<name>A0A1D6QJ21_MAIZE</name>
<protein>
    <submittedName>
        <fullName evidence="1">Uncharacterized protein</fullName>
    </submittedName>
</protein>
<dbReference type="AlphaFoldDB" id="A0A1D6QJ21"/>
<reference evidence="1" key="1">
    <citation type="submission" date="2015-12" db="EMBL/GenBank/DDBJ databases">
        <title>Update maize B73 reference genome by single molecule sequencing technologies.</title>
        <authorList>
            <consortium name="Maize Genome Sequencing Project"/>
            <person name="Ware D."/>
        </authorList>
    </citation>
    <scope>NUCLEOTIDE SEQUENCE</scope>
    <source>
        <tissue evidence="1">Seedling</tissue>
    </source>
</reference>